<proteinExistence type="predicted"/>
<dbReference type="EMBL" id="JBHRSL010000001">
    <property type="protein sequence ID" value="MFC3050506.1"/>
    <property type="molecule type" value="Genomic_DNA"/>
</dbReference>
<protein>
    <submittedName>
        <fullName evidence="3">Substrate-binding periplasmic protein</fullName>
    </submittedName>
</protein>
<feature type="domain" description="Solute-binding protein family 3/N-terminal" evidence="2">
    <location>
        <begin position="28"/>
        <end position="238"/>
    </location>
</feature>
<reference evidence="4" key="1">
    <citation type="journal article" date="2019" name="Int. J. Syst. Evol. Microbiol.">
        <title>The Global Catalogue of Microorganisms (GCM) 10K type strain sequencing project: providing services to taxonomists for standard genome sequencing and annotation.</title>
        <authorList>
            <consortium name="The Broad Institute Genomics Platform"/>
            <consortium name="The Broad Institute Genome Sequencing Center for Infectious Disease"/>
            <person name="Wu L."/>
            <person name="Ma J."/>
        </authorList>
    </citation>
    <scope>NUCLEOTIDE SEQUENCE [LARGE SCALE GENOMIC DNA]</scope>
    <source>
        <strain evidence="4">KCTC 62164</strain>
    </source>
</reference>
<dbReference type="RefSeq" id="WP_194214886.1">
    <property type="nucleotide sequence ID" value="NZ_CP061205.1"/>
</dbReference>
<accession>A0ABV7D039</accession>
<dbReference type="Gene3D" id="3.40.190.10">
    <property type="entry name" value="Periplasmic binding protein-like II"/>
    <property type="match status" value="2"/>
</dbReference>
<keyword evidence="4" id="KW-1185">Reference proteome</keyword>
<dbReference type="InterPro" id="IPR001638">
    <property type="entry name" value="Solute-binding_3/MltF_N"/>
</dbReference>
<dbReference type="PANTHER" id="PTHR38834:SF3">
    <property type="entry name" value="SOLUTE-BINDING PROTEIN FAMILY 3_N-TERMINAL DOMAIN-CONTAINING PROTEIN"/>
    <property type="match status" value="1"/>
</dbReference>
<keyword evidence="1" id="KW-0732">Signal</keyword>
<feature type="chain" id="PRO_5047145304" evidence="1">
    <location>
        <begin position="21"/>
        <end position="256"/>
    </location>
</feature>
<gene>
    <name evidence="3" type="ORF">ACFOKA_01165</name>
</gene>
<dbReference type="Proteomes" id="UP001595444">
    <property type="component" value="Unassembled WGS sequence"/>
</dbReference>
<comment type="caution">
    <text evidence="3">The sequence shown here is derived from an EMBL/GenBank/DDBJ whole genome shotgun (WGS) entry which is preliminary data.</text>
</comment>
<name>A0ABV7D039_9PROT</name>
<evidence type="ECO:0000313" key="3">
    <source>
        <dbReference type="EMBL" id="MFC3050506.1"/>
    </source>
</evidence>
<evidence type="ECO:0000259" key="2">
    <source>
        <dbReference type="Pfam" id="PF00497"/>
    </source>
</evidence>
<feature type="signal peptide" evidence="1">
    <location>
        <begin position="1"/>
        <end position="20"/>
    </location>
</feature>
<dbReference type="PANTHER" id="PTHR38834">
    <property type="entry name" value="PERIPLASMIC SUBSTRATE BINDING PROTEIN FAMILY 3"/>
    <property type="match status" value="1"/>
</dbReference>
<dbReference type="SUPFAM" id="SSF53850">
    <property type="entry name" value="Periplasmic binding protein-like II"/>
    <property type="match status" value="1"/>
</dbReference>
<sequence length="256" mass="29126">MGKRWLLCIGLLGTAPTALGAEGYTIYQPDNPPWGSTETGDGFVVSIVLHAFKEAGIPYKSVFVPWKRAQAQVANSNNGFMAPLTRIESREDKYIWVAPVNISFLQLVTNNTEYASEKWQDLLEVPVIGRMESPAEYVLQDLGFKYLTIVEDERTAARLVLANRVSLWMQRGLPGNWAYFQAGGKMQDLHVIERWETPLQYLVASKSVPEITINRLRAVLDKMRISGEIDKIKQEYFPYEIDCELRFTCKEARSVE</sequence>
<evidence type="ECO:0000313" key="4">
    <source>
        <dbReference type="Proteomes" id="UP001595444"/>
    </source>
</evidence>
<evidence type="ECO:0000256" key="1">
    <source>
        <dbReference type="SAM" id="SignalP"/>
    </source>
</evidence>
<dbReference type="Pfam" id="PF00497">
    <property type="entry name" value="SBP_bac_3"/>
    <property type="match status" value="1"/>
</dbReference>
<organism evidence="3 4">
    <name type="scientific">Kordiimonas pumila</name>
    <dbReference type="NCBI Taxonomy" id="2161677"/>
    <lineage>
        <taxon>Bacteria</taxon>
        <taxon>Pseudomonadati</taxon>
        <taxon>Pseudomonadota</taxon>
        <taxon>Alphaproteobacteria</taxon>
        <taxon>Kordiimonadales</taxon>
        <taxon>Kordiimonadaceae</taxon>
        <taxon>Kordiimonas</taxon>
    </lineage>
</organism>